<dbReference type="EMBL" id="OZ034813">
    <property type="protein sequence ID" value="CAL1357411.1"/>
    <property type="molecule type" value="Genomic_DNA"/>
</dbReference>
<keyword evidence="2" id="KW-1185">Reference proteome</keyword>
<gene>
    <name evidence="1" type="ORF">LTRI10_LOCUS5045</name>
</gene>
<evidence type="ECO:0000313" key="1">
    <source>
        <dbReference type="EMBL" id="CAL1357411.1"/>
    </source>
</evidence>
<protein>
    <submittedName>
        <fullName evidence="1">Uncharacterized protein</fullName>
    </submittedName>
</protein>
<dbReference type="AlphaFoldDB" id="A0AAV2CMZ5"/>
<name>A0AAV2CMZ5_9ROSI</name>
<proteinExistence type="predicted"/>
<sequence length="82" mass="9459">MIAELLTMGEIIATCSSKEIGSFSSNHCRQLKSKKINVRWSLIEQGQRKCKWFEFGGWAWNPSYVSKTHVDFVEKNSGGKFW</sequence>
<evidence type="ECO:0000313" key="2">
    <source>
        <dbReference type="Proteomes" id="UP001497516"/>
    </source>
</evidence>
<dbReference type="Proteomes" id="UP001497516">
    <property type="component" value="Chromosome 1"/>
</dbReference>
<organism evidence="1 2">
    <name type="scientific">Linum trigynum</name>
    <dbReference type="NCBI Taxonomy" id="586398"/>
    <lineage>
        <taxon>Eukaryota</taxon>
        <taxon>Viridiplantae</taxon>
        <taxon>Streptophyta</taxon>
        <taxon>Embryophyta</taxon>
        <taxon>Tracheophyta</taxon>
        <taxon>Spermatophyta</taxon>
        <taxon>Magnoliopsida</taxon>
        <taxon>eudicotyledons</taxon>
        <taxon>Gunneridae</taxon>
        <taxon>Pentapetalae</taxon>
        <taxon>rosids</taxon>
        <taxon>fabids</taxon>
        <taxon>Malpighiales</taxon>
        <taxon>Linaceae</taxon>
        <taxon>Linum</taxon>
    </lineage>
</organism>
<reference evidence="1 2" key="1">
    <citation type="submission" date="2024-04" db="EMBL/GenBank/DDBJ databases">
        <authorList>
            <person name="Fracassetti M."/>
        </authorList>
    </citation>
    <scope>NUCLEOTIDE SEQUENCE [LARGE SCALE GENOMIC DNA]</scope>
</reference>
<accession>A0AAV2CMZ5</accession>